<proteinExistence type="predicted"/>
<organism evidence="2 3">
    <name type="scientific">Corchorus olitorius</name>
    <dbReference type="NCBI Taxonomy" id="93759"/>
    <lineage>
        <taxon>Eukaryota</taxon>
        <taxon>Viridiplantae</taxon>
        <taxon>Streptophyta</taxon>
        <taxon>Embryophyta</taxon>
        <taxon>Tracheophyta</taxon>
        <taxon>Spermatophyta</taxon>
        <taxon>Magnoliopsida</taxon>
        <taxon>eudicotyledons</taxon>
        <taxon>Gunneridae</taxon>
        <taxon>Pentapetalae</taxon>
        <taxon>rosids</taxon>
        <taxon>malvids</taxon>
        <taxon>Malvales</taxon>
        <taxon>Malvaceae</taxon>
        <taxon>Grewioideae</taxon>
        <taxon>Apeibeae</taxon>
        <taxon>Corchorus</taxon>
    </lineage>
</organism>
<protein>
    <recommendedName>
        <fullName evidence="1">RNase H type-1 domain-containing protein</fullName>
    </recommendedName>
</protein>
<reference evidence="3" key="1">
    <citation type="submission" date="2013-09" db="EMBL/GenBank/DDBJ databases">
        <title>Corchorus olitorius genome sequencing.</title>
        <authorList>
            <person name="Alam M."/>
            <person name="Haque M.S."/>
            <person name="Islam M.S."/>
            <person name="Emdad E.M."/>
            <person name="Islam M.M."/>
            <person name="Ahmed B."/>
            <person name="Halim A."/>
            <person name="Hossen Q.M.M."/>
            <person name="Hossain M.Z."/>
            <person name="Ahmed R."/>
            <person name="Khan M.M."/>
            <person name="Islam R."/>
            <person name="Rashid M.M."/>
            <person name="Khan S.A."/>
            <person name="Rahman M.S."/>
            <person name="Alam M."/>
            <person name="Yahiya A.S."/>
            <person name="Khan M.S."/>
            <person name="Azam M.S."/>
            <person name="Haque T."/>
            <person name="Lashkar M.Z.H."/>
            <person name="Akhand A.I."/>
            <person name="Morshed G."/>
            <person name="Roy S."/>
            <person name="Uddin K.S."/>
            <person name="Rabeya T."/>
            <person name="Hossain A.S."/>
            <person name="Chowdhury A."/>
            <person name="Snigdha A.R."/>
            <person name="Mortoza M.S."/>
            <person name="Matin S.A."/>
            <person name="Hoque S.M.E."/>
            <person name="Islam M.K."/>
            <person name="Roy D.K."/>
            <person name="Haider R."/>
            <person name="Moosa M.M."/>
            <person name="Elias S.M."/>
            <person name="Hasan A.M."/>
            <person name="Jahan S."/>
            <person name="Shafiuddin M."/>
            <person name="Mahmood N."/>
            <person name="Shommy N.S."/>
        </authorList>
    </citation>
    <scope>NUCLEOTIDE SEQUENCE [LARGE SCALE GENOMIC DNA]</scope>
    <source>
        <strain evidence="3">cv. O-4</strain>
    </source>
</reference>
<dbReference type="GO" id="GO:0003676">
    <property type="term" value="F:nucleic acid binding"/>
    <property type="evidence" value="ECO:0007669"/>
    <property type="project" value="InterPro"/>
</dbReference>
<evidence type="ECO:0000313" key="3">
    <source>
        <dbReference type="Proteomes" id="UP000187203"/>
    </source>
</evidence>
<keyword evidence="3" id="KW-1185">Reference proteome</keyword>
<comment type="caution">
    <text evidence="2">The sequence shown here is derived from an EMBL/GenBank/DDBJ whole genome shotgun (WGS) entry which is preliminary data.</text>
</comment>
<feature type="domain" description="RNase H type-1" evidence="1">
    <location>
        <begin position="8"/>
        <end position="65"/>
    </location>
</feature>
<gene>
    <name evidence="2" type="ORF">COLO4_36043</name>
</gene>
<name>A0A1R3GB84_9ROSI</name>
<evidence type="ECO:0000259" key="1">
    <source>
        <dbReference type="Pfam" id="PF13456"/>
    </source>
</evidence>
<accession>A0A1R3GB84</accession>
<evidence type="ECO:0000313" key="2">
    <source>
        <dbReference type="EMBL" id="OMO55326.1"/>
    </source>
</evidence>
<dbReference type="Proteomes" id="UP000187203">
    <property type="component" value="Unassembled WGS sequence"/>
</dbReference>
<dbReference type="Pfam" id="PF13456">
    <property type="entry name" value="RVT_3"/>
    <property type="match status" value="1"/>
</dbReference>
<sequence>MKLEHISFLMNAKKLKSMKQSIAEYEAANVVSVEDLNLAGRMKLQKIIVETDSQEVFKAVNKTQKCF</sequence>
<dbReference type="AlphaFoldDB" id="A0A1R3GB84"/>
<dbReference type="EMBL" id="AWUE01022985">
    <property type="protein sequence ID" value="OMO55326.1"/>
    <property type="molecule type" value="Genomic_DNA"/>
</dbReference>
<dbReference type="GO" id="GO:0004523">
    <property type="term" value="F:RNA-DNA hybrid ribonuclease activity"/>
    <property type="evidence" value="ECO:0007669"/>
    <property type="project" value="InterPro"/>
</dbReference>
<dbReference type="InterPro" id="IPR002156">
    <property type="entry name" value="RNaseH_domain"/>
</dbReference>